<organism evidence="2 3">
    <name type="scientific">Pedobacter yulinensis</name>
    <dbReference type="NCBI Taxonomy" id="2126353"/>
    <lineage>
        <taxon>Bacteria</taxon>
        <taxon>Pseudomonadati</taxon>
        <taxon>Bacteroidota</taxon>
        <taxon>Sphingobacteriia</taxon>
        <taxon>Sphingobacteriales</taxon>
        <taxon>Sphingobacteriaceae</taxon>
        <taxon>Pedobacter</taxon>
    </lineage>
</organism>
<feature type="transmembrane region" description="Helical" evidence="1">
    <location>
        <begin position="357"/>
        <end position="376"/>
    </location>
</feature>
<dbReference type="InterPro" id="IPR022134">
    <property type="entry name" value="DUF3667"/>
</dbReference>
<proteinExistence type="predicted"/>
<feature type="transmembrane region" description="Helical" evidence="1">
    <location>
        <begin position="284"/>
        <end position="305"/>
    </location>
</feature>
<keyword evidence="1" id="KW-0472">Membrane</keyword>
<comment type="caution">
    <text evidence="2">The sequence shown here is derived from an EMBL/GenBank/DDBJ whole genome shotgun (WGS) entry which is preliminary data.</text>
</comment>
<dbReference type="EMBL" id="PYLS01000005">
    <property type="protein sequence ID" value="PST82933.1"/>
    <property type="molecule type" value="Genomic_DNA"/>
</dbReference>
<accession>A0A2T3HKJ9</accession>
<dbReference type="Pfam" id="PF12412">
    <property type="entry name" value="DUF3667"/>
    <property type="match status" value="1"/>
</dbReference>
<name>A0A2T3HKJ9_9SPHI</name>
<dbReference type="Proteomes" id="UP000240912">
    <property type="component" value="Unassembled WGS sequence"/>
</dbReference>
<gene>
    <name evidence="2" type="ORF">C7T94_09890</name>
</gene>
<dbReference type="RefSeq" id="WP_107215192.1">
    <property type="nucleotide sequence ID" value="NZ_KZ686269.1"/>
</dbReference>
<reference evidence="2 3" key="1">
    <citation type="submission" date="2018-03" db="EMBL/GenBank/DDBJ databases">
        <authorList>
            <person name="Keele B.F."/>
        </authorList>
    </citation>
    <scope>NUCLEOTIDE SEQUENCE [LARGE SCALE GENOMIC DNA]</scope>
    <source>
        <strain evidence="2 3">YL28-9</strain>
    </source>
</reference>
<keyword evidence="3" id="KW-1185">Reference proteome</keyword>
<feature type="transmembrane region" description="Helical" evidence="1">
    <location>
        <begin position="311"/>
        <end position="336"/>
    </location>
</feature>
<feature type="transmembrane region" description="Helical" evidence="1">
    <location>
        <begin position="86"/>
        <end position="103"/>
    </location>
</feature>
<dbReference type="AlphaFoldDB" id="A0A2T3HKJ9"/>
<evidence type="ECO:0000313" key="3">
    <source>
        <dbReference type="Proteomes" id="UP000240912"/>
    </source>
</evidence>
<evidence type="ECO:0000256" key="1">
    <source>
        <dbReference type="SAM" id="Phobius"/>
    </source>
</evidence>
<evidence type="ECO:0000313" key="2">
    <source>
        <dbReference type="EMBL" id="PST82933.1"/>
    </source>
</evidence>
<evidence type="ECO:0008006" key="4">
    <source>
        <dbReference type="Google" id="ProtNLM"/>
    </source>
</evidence>
<keyword evidence="1" id="KW-1133">Transmembrane helix</keyword>
<protein>
    <recommendedName>
        <fullName evidence="4">DUF3667 domain-containing protein</fullName>
    </recommendedName>
</protein>
<sequence length="381" mass="44444">MSGGNYRKEHNCLNCGDHIEKRYCSNCGQANLELKEPFWHFVSHSIGHYFHFDSKFFQTLVPLLTKPGQVTLDYIAGKRARYLPPVSMYIFVSIVYFLVVPHAKNQTQTKSQKKTDQQVAQETRKLQQQMQQVKDSVNIPGLPAGALVDIGMNRVYEQLDRKKFRKLSFRQQAEVIRDLEAKNKATGSDSLARIIRAYKRDHITKEDSTYQSYLARQSRLPESERDDWLERFQTKKDIKIRAKTGPEWTIEKELDKYRPKQYFLLMPLLAFFIMLNFRKNHIYYLDHLIFTIHGMIVFFIVQIIAVPVQHYIFGAGSTVSQIIGLLVFAGMVWYLYEGLRKFYNRSRGQTIKKVITVMLLYNASLIITEALIAAILEYTVT</sequence>
<dbReference type="OrthoDB" id="675873at2"/>
<keyword evidence="1" id="KW-0812">Transmembrane</keyword>